<proteinExistence type="predicted"/>
<dbReference type="CDD" id="cd05403">
    <property type="entry name" value="NT_KNTase_like"/>
    <property type="match status" value="1"/>
</dbReference>
<protein>
    <submittedName>
        <fullName evidence="2">Nucleotidyltransferase domain-containing protein</fullName>
    </submittedName>
</protein>
<dbReference type="InterPro" id="IPR041633">
    <property type="entry name" value="Polbeta"/>
</dbReference>
<dbReference type="RefSeq" id="WP_169603946.1">
    <property type="nucleotide sequence ID" value="NZ_CP046565.1"/>
</dbReference>
<name>A0A858QA06_9GAMM</name>
<dbReference type="AlphaFoldDB" id="A0A858QA06"/>
<dbReference type="EMBL" id="CP046565">
    <property type="protein sequence ID" value="QJD30670.1"/>
    <property type="molecule type" value="Genomic_DNA"/>
</dbReference>
<accession>A0A858QA06</accession>
<dbReference type="Proteomes" id="UP000503004">
    <property type="component" value="Chromosome"/>
</dbReference>
<dbReference type="InterPro" id="IPR043519">
    <property type="entry name" value="NT_sf"/>
</dbReference>
<dbReference type="KEGG" id="metu:GNH96_12250"/>
<evidence type="ECO:0000259" key="1">
    <source>
        <dbReference type="Pfam" id="PF18765"/>
    </source>
</evidence>
<reference evidence="3" key="1">
    <citation type="submission" date="2019-12" db="EMBL/GenBank/DDBJ databases">
        <authorList>
            <person name="Awala S.I."/>
            <person name="Rhee S.K."/>
        </authorList>
    </citation>
    <scope>NUCLEOTIDE SEQUENCE [LARGE SCALE GENOMIC DNA]</scope>
    <source>
        <strain evidence="3">IM1</strain>
    </source>
</reference>
<evidence type="ECO:0000313" key="2">
    <source>
        <dbReference type="EMBL" id="QJD30670.1"/>
    </source>
</evidence>
<keyword evidence="3" id="KW-1185">Reference proteome</keyword>
<gene>
    <name evidence="2" type="ORF">GNH96_12250</name>
</gene>
<keyword evidence="2" id="KW-0808">Transferase</keyword>
<dbReference type="Gene3D" id="3.30.460.10">
    <property type="entry name" value="Beta Polymerase, domain 2"/>
    <property type="match status" value="1"/>
</dbReference>
<feature type="domain" description="Polymerase beta nucleotidyltransferase" evidence="1">
    <location>
        <begin position="12"/>
        <end position="101"/>
    </location>
</feature>
<dbReference type="Pfam" id="PF18765">
    <property type="entry name" value="Polbeta"/>
    <property type="match status" value="1"/>
</dbReference>
<sequence length="107" mass="12323">MERFGLPEKTIERIRAVLAQYPSIERAVIYGSRAKGTYKPGSDIDLVLFGQGLTETELLELGSRLDDLLLPYTFDISRFETLQNPQLLDHIQRVGKEFYSRVEGYRL</sequence>
<evidence type="ECO:0000313" key="3">
    <source>
        <dbReference type="Proteomes" id="UP000503004"/>
    </source>
</evidence>
<organism evidence="2 3">
    <name type="scientific">Methylococcus geothermalis</name>
    <dbReference type="NCBI Taxonomy" id="2681310"/>
    <lineage>
        <taxon>Bacteria</taxon>
        <taxon>Pseudomonadati</taxon>
        <taxon>Pseudomonadota</taxon>
        <taxon>Gammaproteobacteria</taxon>
        <taxon>Methylococcales</taxon>
        <taxon>Methylococcaceae</taxon>
        <taxon>Methylococcus</taxon>
    </lineage>
</organism>
<dbReference type="SUPFAM" id="SSF81301">
    <property type="entry name" value="Nucleotidyltransferase"/>
    <property type="match status" value="1"/>
</dbReference>
<dbReference type="GO" id="GO:0016740">
    <property type="term" value="F:transferase activity"/>
    <property type="evidence" value="ECO:0007669"/>
    <property type="project" value="UniProtKB-KW"/>
</dbReference>